<dbReference type="CDD" id="cd08504">
    <property type="entry name" value="PBP2_OppA"/>
    <property type="match status" value="1"/>
</dbReference>
<dbReference type="PANTHER" id="PTHR30290">
    <property type="entry name" value="PERIPLASMIC BINDING COMPONENT OF ABC TRANSPORTER"/>
    <property type="match status" value="1"/>
</dbReference>
<accession>A0ABQ1NRD9</accession>
<keyword evidence="8" id="KW-1185">Reference proteome</keyword>
<evidence type="ECO:0000256" key="5">
    <source>
        <dbReference type="SAM" id="SignalP"/>
    </source>
</evidence>
<comment type="similarity">
    <text evidence="2">Belongs to the bacterial solute-binding protein 5 family.</text>
</comment>
<dbReference type="EMBL" id="BMKI01000001">
    <property type="protein sequence ID" value="GGC83588.1"/>
    <property type="molecule type" value="Genomic_DNA"/>
</dbReference>
<evidence type="ECO:0000259" key="6">
    <source>
        <dbReference type="Pfam" id="PF00496"/>
    </source>
</evidence>
<gene>
    <name evidence="7" type="ORF">GCM10011573_11520</name>
</gene>
<proteinExistence type="inferred from homology"/>
<name>A0ABQ1NRD9_9ENTE</name>
<protein>
    <submittedName>
        <fullName evidence="7">Peptide ABC transporter substrate-binding protein</fullName>
    </submittedName>
</protein>
<organism evidence="7 8">
    <name type="scientific">Enterococcus wangshanyuanii</name>
    <dbReference type="NCBI Taxonomy" id="2005703"/>
    <lineage>
        <taxon>Bacteria</taxon>
        <taxon>Bacillati</taxon>
        <taxon>Bacillota</taxon>
        <taxon>Bacilli</taxon>
        <taxon>Lactobacillales</taxon>
        <taxon>Enterococcaceae</taxon>
        <taxon>Enterococcus</taxon>
    </lineage>
</organism>
<feature type="domain" description="Solute-binding protein family 5" evidence="6">
    <location>
        <begin position="90"/>
        <end position="479"/>
    </location>
</feature>
<dbReference type="Gene3D" id="3.90.76.10">
    <property type="entry name" value="Dipeptide-binding Protein, Domain 1"/>
    <property type="match status" value="1"/>
</dbReference>
<evidence type="ECO:0000313" key="7">
    <source>
        <dbReference type="EMBL" id="GGC83588.1"/>
    </source>
</evidence>
<dbReference type="SUPFAM" id="SSF53850">
    <property type="entry name" value="Periplasmic binding protein-like II"/>
    <property type="match status" value="1"/>
</dbReference>
<dbReference type="Pfam" id="PF00496">
    <property type="entry name" value="SBP_bac_5"/>
    <property type="match status" value="1"/>
</dbReference>
<feature type="chain" id="PRO_5046852502" evidence="5">
    <location>
        <begin position="29"/>
        <end position="559"/>
    </location>
</feature>
<dbReference type="Gene3D" id="3.40.190.10">
    <property type="entry name" value="Periplasmic binding protein-like II"/>
    <property type="match status" value="1"/>
</dbReference>
<comment type="caution">
    <text evidence="7">The sequence shown here is derived from an EMBL/GenBank/DDBJ whole genome shotgun (WGS) entry which is preliminary data.</text>
</comment>
<dbReference type="PROSITE" id="PS51257">
    <property type="entry name" value="PROKAR_LIPOPROTEIN"/>
    <property type="match status" value="1"/>
</dbReference>
<evidence type="ECO:0000313" key="8">
    <source>
        <dbReference type="Proteomes" id="UP000630615"/>
    </source>
</evidence>
<dbReference type="PANTHER" id="PTHR30290:SF10">
    <property type="entry name" value="PERIPLASMIC OLIGOPEPTIDE-BINDING PROTEIN-RELATED"/>
    <property type="match status" value="1"/>
</dbReference>
<dbReference type="InterPro" id="IPR000914">
    <property type="entry name" value="SBP_5_dom"/>
</dbReference>
<evidence type="ECO:0000256" key="3">
    <source>
        <dbReference type="ARBA" id="ARBA00022448"/>
    </source>
</evidence>
<comment type="subcellular location">
    <subcellularLocation>
        <location evidence="1">Cell envelope</location>
    </subcellularLocation>
</comment>
<evidence type="ECO:0000256" key="2">
    <source>
        <dbReference type="ARBA" id="ARBA00005695"/>
    </source>
</evidence>
<evidence type="ECO:0000256" key="4">
    <source>
        <dbReference type="ARBA" id="ARBA00022729"/>
    </source>
</evidence>
<keyword evidence="4 5" id="KW-0732">Signal</keyword>
<feature type="signal peptide" evidence="5">
    <location>
        <begin position="1"/>
        <end position="28"/>
    </location>
</feature>
<dbReference type="InterPro" id="IPR039424">
    <property type="entry name" value="SBP_5"/>
</dbReference>
<dbReference type="Gene3D" id="3.10.105.10">
    <property type="entry name" value="Dipeptide-binding Protein, Domain 3"/>
    <property type="match status" value="1"/>
</dbReference>
<keyword evidence="3" id="KW-0813">Transport</keyword>
<dbReference type="InterPro" id="IPR030678">
    <property type="entry name" value="Peptide/Ni-bd"/>
</dbReference>
<dbReference type="Proteomes" id="UP000630615">
    <property type="component" value="Unassembled WGS sequence"/>
</dbReference>
<reference evidence="8" key="1">
    <citation type="journal article" date="2019" name="Int. J. Syst. Evol. Microbiol.">
        <title>The Global Catalogue of Microorganisms (GCM) 10K type strain sequencing project: providing services to taxonomists for standard genome sequencing and annotation.</title>
        <authorList>
            <consortium name="The Broad Institute Genomics Platform"/>
            <consortium name="The Broad Institute Genome Sequencing Center for Infectious Disease"/>
            <person name="Wu L."/>
            <person name="Ma J."/>
        </authorList>
    </citation>
    <scope>NUCLEOTIDE SEQUENCE [LARGE SCALE GENOMIC DNA]</scope>
    <source>
        <strain evidence="8">CGMCC 1.15942</strain>
    </source>
</reference>
<evidence type="ECO:0000256" key="1">
    <source>
        <dbReference type="ARBA" id="ARBA00004196"/>
    </source>
</evidence>
<sequence>MERMKRGVKKSLTLMTTLLLLAACGGNAGKSATDDSGKGNGTEQKSTRVLNLMEASEIGSMDTIFTQDEPSVNAQSNVFEGLYQLDEKDKIIPAVAKELPEISEDGKTYTIKLRDDAKWSNGDKVTAKDFVFAWKKMADPKNQANYFFLMDGTILNGTEIVNEEKSADELGVKALDDYTLEIQMEKPVPYFTSLLAFSPFFPQNEKFVTEKGKAYGTSSENIVSNGPFLMENWDQSSMSWDLVQNPEYYDADKVKSEKIHFEVLKETNTVFNLYESGELDVAVLTGDFAKQNKDNPDYEAIQRSKVYSLRMNQKRNDKPSIFANENVRKAISYALDKESLVDNILADGSTAIYGYIPKDFVSNPETGEDFRKEAGELVKTDEKLANEYLDKAKKELNGDVTIELLSKDGDGDKKVAEFIQGQLEDALPGLKVNVKTVPLNNSIELMKKGDYELSVSMWGPDYQDPMTFLESSVSSKNKTSYRSEKYDQLIDDASNKYANDPEKRWETLIAAEKVLVEEDAALVPLYQQARGQLVRPGVEGIQYHNFGATCTYKYAYISE</sequence>
<dbReference type="PIRSF" id="PIRSF002741">
    <property type="entry name" value="MppA"/>
    <property type="match status" value="1"/>
</dbReference>